<comment type="caution">
    <text evidence="2">The sequence shown here is derived from an EMBL/GenBank/DDBJ whole genome shotgun (WGS) entry which is preliminary data.</text>
</comment>
<dbReference type="EMBL" id="NSKB01000021">
    <property type="protein sequence ID" value="PAU73929.1"/>
    <property type="molecule type" value="Genomic_DNA"/>
</dbReference>
<feature type="domain" description="Transposase DDE" evidence="1">
    <location>
        <begin position="1"/>
        <end position="112"/>
    </location>
</feature>
<evidence type="ECO:0000259" key="1">
    <source>
        <dbReference type="Pfam" id="PF13701"/>
    </source>
</evidence>
<accession>A0A2A2ENF4</accession>
<dbReference type="RefSeq" id="WP_176475915.1">
    <property type="nucleotide sequence ID" value="NZ_NSKB01000021.1"/>
</dbReference>
<reference evidence="2 3" key="1">
    <citation type="submission" date="2017-08" db="EMBL/GenBank/DDBJ databases">
        <title>Halomonas alkalisoli sp. nov., isolated from saline alkaline soil.</title>
        <authorList>
            <person name="Wang D."/>
            <person name="Zhang G."/>
        </authorList>
    </citation>
    <scope>NUCLEOTIDE SEQUENCE [LARGE SCALE GENOMIC DNA]</scope>
    <source>
        <strain evidence="2 3">WRN001</strain>
    </source>
</reference>
<protein>
    <submittedName>
        <fullName evidence="2">IS1380 family transposase</fullName>
    </submittedName>
</protein>
<sequence length="115" mass="12787">VTNLGKFDWPPEKVLALYRKRGSAEAHMGEVKSALDLHLSSTDRGASTVQDVMARNEVSLLLSLYAYQVLHGLLERQTRQGWSLSRMREQVLKVAAALSHHARRITVHLGAAADK</sequence>
<dbReference type="Proteomes" id="UP000217771">
    <property type="component" value="Unassembled WGS sequence"/>
</dbReference>
<evidence type="ECO:0000313" key="3">
    <source>
        <dbReference type="Proteomes" id="UP000217771"/>
    </source>
</evidence>
<evidence type="ECO:0000313" key="2">
    <source>
        <dbReference type="EMBL" id="PAU73929.1"/>
    </source>
</evidence>
<keyword evidence="3" id="KW-1185">Reference proteome</keyword>
<name>A0A2A2ENF4_9GAMM</name>
<gene>
    <name evidence="2" type="ORF">CK498_25325</name>
</gene>
<dbReference type="InterPro" id="IPR025668">
    <property type="entry name" value="Tnp_DDE_dom"/>
</dbReference>
<feature type="non-terminal residue" evidence="2">
    <location>
        <position position="1"/>
    </location>
</feature>
<dbReference type="Pfam" id="PF13701">
    <property type="entry name" value="DDE_Tnp_1_4"/>
    <property type="match status" value="1"/>
</dbReference>
<dbReference type="AlphaFoldDB" id="A0A2A2ENF4"/>
<organism evidence="2 3">
    <name type="scientific">Halomonas salipaludis</name>
    <dbReference type="NCBI Taxonomy" id="2032625"/>
    <lineage>
        <taxon>Bacteria</taxon>
        <taxon>Pseudomonadati</taxon>
        <taxon>Pseudomonadota</taxon>
        <taxon>Gammaproteobacteria</taxon>
        <taxon>Oceanospirillales</taxon>
        <taxon>Halomonadaceae</taxon>
        <taxon>Halomonas</taxon>
    </lineage>
</organism>
<proteinExistence type="predicted"/>